<gene>
    <name evidence="1" type="ORF">PBIL07802_LOCUS6938</name>
</gene>
<name>A0A7S3G3T8_9EUKA</name>
<reference evidence="1" key="1">
    <citation type="submission" date="2021-01" db="EMBL/GenBank/DDBJ databases">
        <authorList>
            <person name="Corre E."/>
            <person name="Pelletier E."/>
            <person name="Niang G."/>
            <person name="Scheremetjew M."/>
            <person name="Finn R."/>
            <person name="Kale V."/>
            <person name="Holt S."/>
            <person name="Cochrane G."/>
            <person name="Meng A."/>
            <person name="Brown T."/>
            <person name="Cohen L."/>
        </authorList>
    </citation>
    <scope>NUCLEOTIDE SEQUENCE</scope>
    <source>
        <strain evidence="1">NIES-2562</strain>
    </source>
</reference>
<dbReference type="AlphaFoldDB" id="A0A7S3G3T8"/>
<organism evidence="1">
    <name type="scientific">Palpitomonas bilix</name>
    <dbReference type="NCBI Taxonomy" id="652834"/>
    <lineage>
        <taxon>Eukaryota</taxon>
        <taxon>Eukaryota incertae sedis</taxon>
    </lineage>
</organism>
<dbReference type="InterPro" id="IPR008584">
    <property type="entry name" value="CXXC_Zn-binding_euk"/>
</dbReference>
<sequence length="114" mass="12716">MVKQALQLKANLENVTDLRVMENARYYVDLLCSQCGTNAEEVYFIPEVCNIDLPFPFSSERIVLVYACRGESFLPAISVVLCPQTTNPPHTYAHTTTTPTPASVLLSSFHADNY</sequence>
<dbReference type="Pfam" id="PF05907">
    <property type="entry name" value="CXXC_Zn-b_euk"/>
    <property type="match status" value="1"/>
</dbReference>
<protein>
    <submittedName>
        <fullName evidence="1">Uncharacterized protein</fullName>
    </submittedName>
</protein>
<dbReference type="EMBL" id="HBIB01010789">
    <property type="protein sequence ID" value="CAE0244761.1"/>
    <property type="molecule type" value="Transcribed_RNA"/>
</dbReference>
<accession>A0A7S3G3T8</accession>
<proteinExistence type="predicted"/>
<evidence type="ECO:0000313" key="1">
    <source>
        <dbReference type="EMBL" id="CAE0244761.1"/>
    </source>
</evidence>
<dbReference type="SUPFAM" id="SSF141678">
    <property type="entry name" value="MAL13P1.257-like"/>
    <property type="match status" value="1"/>
</dbReference>